<dbReference type="Proteomes" id="UP000557230">
    <property type="component" value="Unassembled WGS sequence"/>
</dbReference>
<gene>
    <name evidence="5" type="primary">Fam13c</name>
    <name evidence="5" type="ORF">INDMAC_R03461</name>
</gene>
<evidence type="ECO:0000256" key="2">
    <source>
        <dbReference type="SAM" id="Coils"/>
    </source>
</evidence>
<feature type="region of interest" description="Disordered" evidence="3">
    <location>
        <begin position="430"/>
        <end position="451"/>
    </location>
</feature>
<evidence type="ECO:0000313" key="6">
    <source>
        <dbReference type="Proteomes" id="UP000557230"/>
    </source>
</evidence>
<sequence length="570" mass="64806">SILFSYRDGENKENYPDNTAVLEERPWQDTQQHKQQTVIDYVLKPEMGNLKLRKPKPIAKLENGKNHEESQDLESALPGLSEQQGKAGSSANDCTQNVTLKCQEAVLRLQPGINQNTGISPKEAAEQLSILNENSLLKLQALETDLCSAFLPTQEETPQLPPPKDPAPSSVQTSAQADGASCGEPVPANRDWQNDMDSSPQEHHSLGTSRLLYHITDGDNPLLSPRCSIFSQSQRFNLDTESAPSPPSTQPFMMSRSSSRCNCEECKEPQTVAQLTKHLQSLKRKIRKYEEKFEQEKKYLPSHGDKTSNPEVLKWMNDLAKGRKQLKDLKLRMSEEQTCTSREPQRNDHESSGTSKEACTQEATSMEPAPSVEETMDSVFRRLKEKRQHFNLPEAIKVAKPEKSLMKPLYDRYRIIKKLLAAPSLITTIQEEEDSDEDHSQSSHVFSSGPISCLPVEEHSCYSQEETEPPYVSPLDEKKVFKQTALSMSNLHEATMPVLLEHLRETRADKKRLRRALREFEEHFYKQTGRSPQKEDRVPMAEEYSEYKHTKAKIRLLEVLISKHDISKTI</sequence>
<dbReference type="PANTHER" id="PTHR15904">
    <property type="entry name" value="FAM13"/>
    <property type="match status" value="1"/>
</dbReference>
<evidence type="ECO:0000256" key="1">
    <source>
        <dbReference type="ARBA" id="ARBA00007549"/>
    </source>
</evidence>
<proteinExistence type="inferred from homology"/>
<dbReference type="AlphaFoldDB" id="A0A7L1FZG8"/>
<dbReference type="Pfam" id="PF26116">
    <property type="entry name" value="FAM13A"/>
    <property type="match status" value="1"/>
</dbReference>
<comment type="caution">
    <text evidence="5">The sequence shown here is derived from an EMBL/GenBank/DDBJ whole genome shotgun (WGS) entry which is preliminary data.</text>
</comment>
<feature type="non-terminal residue" evidence="5">
    <location>
        <position position="570"/>
    </location>
</feature>
<dbReference type="OrthoDB" id="185175at2759"/>
<feature type="compositionally biased region" description="Polar residues" evidence="3">
    <location>
        <begin position="352"/>
        <end position="364"/>
    </location>
</feature>
<evidence type="ECO:0000313" key="5">
    <source>
        <dbReference type="EMBL" id="NXN06920.1"/>
    </source>
</evidence>
<comment type="similarity">
    <text evidence="1">Belongs to the FAM13 family.</text>
</comment>
<evidence type="ECO:0000256" key="3">
    <source>
        <dbReference type="SAM" id="MobiDB-lite"/>
    </source>
</evidence>
<name>A0A7L1FZG8_9PICI</name>
<feature type="coiled-coil region" evidence="2">
    <location>
        <begin position="272"/>
        <end position="299"/>
    </location>
</feature>
<evidence type="ECO:0000259" key="4">
    <source>
        <dbReference type="Pfam" id="PF26116"/>
    </source>
</evidence>
<feature type="region of interest" description="Disordered" evidence="3">
    <location>
        <begin position="154"/>
        <end position="204"/>
    </location>
</feature>
<feature type="region of interest" description="Disordered" evidence="3">
    <location>
        <begin position="333"/>
        <end position="375"/>
    </location>
</feature>
<protein>
    <submittedName>
        <fullName evidence="5">FA13C protein</fullName>
    </submittedName>
</protein>
<keyword evidence="6" id="KW-1185">Reference proteome</keyword>
<accession>A0A7L1FZG8</accession>
<keyword evidence="2" id="KW-0175">Coiled coil</keyword>
<dbReference type="InterPro" id="IPR039102">
    <property type="entry name" value="FAM13"/>
</dbReference>
<feature type="domain" description="FAM13A-like" evidence="4">
    <location>
        <begin position="496"/>
        <end position="564"/>
    </location>
</feature>
<feature type="non-terminal residue" evidence="5">
    <location>
        <position position="1"/>
    </location>
</feature>
<dbReference type="EMBL" id="VXBD01000594">
    <property type="protein sequence ID" value="NXN06920.1"/>
    <property type="molecule type" value="Genomic_DNA"/>
</dbReference>
<dbReference type="PANTHER" id="PTHR15904:SF19">
    <property type="entry name" value="PROTEIN FAM13C"/>
    <property type="match status" value="1"/>
</dbReference>
<organism evidence="5 6">
    <name type="scientific">Indicator maculatus</name>
    <name type="common">spotted honeyguide</name>
    <dbReference type="NCBI Taxonomy" id="545262"/>
    <lineage>
        <taxon>Eukaryota</taxon>
        <taxon>Metazoa</taxon>
        <taxon>Chordata</taxon>
        <taxon>Craniata</taxon>
        <taxon>Vertebrata</taxon>
        <taxon>Euteleostomi</taxon>
        <taxon>Archelosauria</taxon>
        <taxon>Archosauria</taxon>
        <taxon>Dinosauria</taxon>
        <taxon>Saurischia</taxon>
        <taxon>Theropoda</taxon>
        <taxon>Coelurosauria</taxon>
        <taxon>Aves</taxon>
        <taxon>Neognathae</taxon>
        <taxon>Neoaves</taxon>
        <taxon>Telluraves</taxon>
        <taxon>Coraciimorphae</taxon>
        <taxon>Piciformes</taxon>
        <taxon>Indicatoridae</taxon>
        <taxon>Indicator</taxon>
    </lineage>
</organism>
<reference evidence="5 6" key="1">
    <citation type="submission" date="2019-09" db="EMBL/GenBank/DDBJ databases">
        <title>Bird 10,000 Genomes (B10K) Project - Family phase.</title>
        <authorList>
            <person name="Zhang G."/>
        </authorList>
    </citation>
    <scope>NUCLEOTIDE SEQUENCE [LARGE SCALE GENOMIC DNA]</scope>
    <source>
        <strain evidence="5">B10K-DU-001-78</strain>
        <tissue evidence="5">Muscle</tissue>
    </source>
</reference>
<dbReference type="InterPro" id="IPR059029">
    <property type="entry name" value="FAM13A_dom"/>
</dbReference>